<protein>
    <submittedName>
        <fullName evidence="2">DUF551 domain-containing protein</fullName>
    </submittedName>
</protein>
<organism evidence="2 3">
    <name type="scientific">Citrobacter koseri</name>
    <name type="common">Citrobacter diversus</name>
    <dbReference type="NCBI Taxonomy" id="545"/>
    <lineage>
        <taxon>Bacteria</taxon>
        <taxon>Pseudomonadati</taxon>
        <taxon>Pseudomonadota</taxon>
        <taxon>Gammaproteobacteria</taxon>
        <taxon>Enterobacterales</taxon>
        <taxon>Enterobacteriaceae</taxon>
        <taxon>Citrobacter</taxon>
    </lineage>
</organism>
<evidence type="ECO:0000259" key="1">
    <source>
        <dbReference type="Pfam" id="PF04448"/>
    </source>
</evidence>
<dbReference type="RefSeq" id="WP_060816018.1">
    <property type="nucleotide sequence ID" value="NZ_ABTEQQ020000001.1"/>
</dbReference>
<feature type="domain" description="DUF551" evidence="1">
    <location>
        <begin position="132"/>
        <end position="196"/>
    </location>
</feature>
<gene>
    <name evidence="2" type="ORF">I5687_02460</name>
</gene>
<reference evidence="2" key="1">
    <citation type="submission" date="2020-11" db="EMBL/GenBank/DDBJ databases">
        <title>Enhanced detection system for hospital associated transmission using whole genome sequencing surveillance.</title>
        <authorList>
            <person name="Harrison L.H."/>
            <person name="Van Tyne D."/>
            <person name="Marsh J.W."/>
            <person name="Griffith M.P."/>
            <person name="Snyder D.J."/>
            <person name="Cooper V.S."/>
            <person name="Mustapha M."/>
        </authorList>
    </citation>
    <scope>NUCLEOTIDE SEQUENCE</scope>
    <source>
        <strain evidence="2">CB00014</strain>
    </source>
</reference>
<accession>A0AAW4EA25</accession>
<sequence>MGNRYEIAEKNGMSREFVDWFFDNKKNGCGNVWFMMMAAMWEGWKGNADMQSLPGIQSAPELNSLQNNAGSVPATLTANELSAILSWMTPPYITSGTHTDEFNELRNKVFYALRDAQNDEPVSDAYKLPGRWIPVSERMPERDAEIQVYCADTKEQMVGYMERNETEGWFRFASLPNGGGVYCKPTHWMPLPAAPQQEVK</sequence>
<proteinExistence type="predicted"/>
<dbReference type="Pfam" id="PF04448">
    <property type="entry name" value="DUF551"/>
    <property type="match status" value="1"/>
</dbReference>
<dbReference type="Proteomes" id="UP000807555">
    <property type="component" value="Unassembled WGS sequence"/>
</dbReference>
<dbReference type="InterPro" id="IPR007539">
    <property type="entry name" value="DUF551"/>
</dbReference>
<name>A0AAW4EA25_CITKO</name>
<evidence type="ECO:0000313" key="2">
    <source>
        <dbReference type="EMBL" id="MBJ9866811.1"/>
    </source>
</evidence>
<evidence type="ECO:0000313" key="3">
    <source>
        <dbReference type="Proteomes" id="UP000807555"/>
    </source>
</evidence>
<comment type="caution">
    <text evidence="2">The sequence shown here is derived from an EMBL/GenBank/DDBJ whole genome shotgun (WGS) entry which is preliminary data.</text>
</comment>
<dbReference type="EMBL" id="JADVNV010000001">
    <property type="protein sequence ID" value="MBJ9866811.1"/>
    <property type="molecule type" value="Genomic_DNA"/>
</dbReference>
<dbReference type="AlphaFoldDB" id="A0AAW4EA25"/>